<dbReference type="STRING" id="1745343.A0A2J6QQC3"/>
<organism evidence="2 3">
    <name type="scientific">Hyaloscypha hepaticicola</name>
    <dbReference type="NCBI Taxonomy" id="2082293"/>
    <lineage>
        <taxon>Eukaryota</taxon>
        <taxon>Fungi</taxon>
        <taxon>Dikarya</taxon>
        <taxon>Ascomycota</taxon>
        <taxon>Pezizomycotina</taxon>
        <taxon>Leotiomycetes</taxon>
        <taxon>Helotiales</taxon>
        <taxon>Hyaloscyphaceae</taxon>
        <taxon>Hyaloscypha</taxon>
    </lineage>
</organism>
<evidence type="ECO:0000313" key="3">
    <source>
        <dbReference type="Proteomes" id="UP000235672"/>
    </source>
</evidence>
<accession>A0A2J6QQC3</accession>
<dbReference type="AlphaFoldDB" id="A0A2J6QQC3"/>
<dbReference type="OrthoDB" id="5428863at2759"/>
<name>A0A2J6QQC3_9HELO</name>
<evidence type="ECO:0000259" key="1">
    <source>
        <dbReference type="Pfam" id="PF06985"/>
    </source>
</evidence>
<proteinExistence type="predicted"/>
<reference evidence="2 3" key="1">
    <citation type="submission" date="2016-05" db="EMBL/GenBank/DDBJ databases">
        <title>A degradative enzymes factory behind the ericoid mycorrhizal symbiosis.</title>
        <authorList>
            <consortium name="DOE Joint Genome Institute"/>
            <person name="Martino E."/>
            <person name="Morin E."/>
            <person name="Grelet G."/>
            <person name="Kuo A."/>
            <person name="Kohler A."/>
            <person name="Daghino S."/>
            <person name="Barry K."/>
            <person name="Choi C."/>
            <person name="Cichocki N."/>
            <person name="Clum A."/>
            <person name="Copeland A."/>
            <person name="Hainaut M."/>
            <person name="Haridas S."/>
            <person name="Labutti K."/>
            <person name="Lindquist E."/>
            <person name="Lipzen A."/>
            <person name="Khouja H.-R."/>
            <person name="Murat C."/>
            <person name="Ohm R."/>
            <person name="Olson A."/>
            <person name="Spatafora J."/>
            <person name="Veneault-Fourrey C."/>
            <person name="Henrissat B."/>
            <person name="Grigoriev I."/>
            <person name="Martin F."/>
            <person name="Perotto S."/>
        </authorList>
    </citation>
    <scope>NUCLEOTIDE SEQUENCE [LARGE SCALE GENOMIC DNA]</scope>
    <source>
        <strain evidence="2 3">UAMH 7357</strain>
    </source>
</reference>
<dbReference type="PANTHER" id="PTHR33112:SF12">
    <property type="entry name" value="HETEROKARYON INCOMPATIBILITY DOMAIN-CONTAINING PROTEIN"/>
    <property type="match status" value="1"/>
</dbReference>
<dbReference type="PANTHER" id="PTHR33112">
    <property type="entry name" value="DOMAIN PROTEIN, PUTATIVE-RELATED"/>
    <property type="match status" value="1"/>
</dbReference>
<gene>
    <name evidence="2" type="ORF">NA56DRAFT_15180</name>
</gene>
<dbReference type="Proteomes" id="UP000235672">
    <property type="component" value="Unassembled WGS sequence"/>
</dbReference>
<keyword evidence="3" id="KW-1185">Reference proteome</keyword>
<dbReference type="InterPro" id="IPR010730">
    <property type="entry name" value="HET"/>
</dbReference>
<protein>
    <submittedName>
        <fullName evidence="2">HET-domain-containing protein</fullName>
    </submittedName>
</protein>
<evidence type="ECO:0000313" key="2">
    <source>
        <dbReference type="EMBL" id="PMD28459.1"/>
    </source>
</evidence>
<feature type="domain" description="Heterokaryon incompatibility" evidence="1">
    <location>
        <begin position="197"/>
        <end position="346"/>
    </location>
</feature>
<dbReference type="Pfam" id="PF06985">
    <property type="entry name" value="HET"/>
    <property type="match status" value="1"/>
</dbReference>
<dbReference type="EMBL" id="KZ613464">
    <property type="protein sequence ID" value="PMD28459.1"/>
    <property type="molecule type" value="Genomic_DNA"/>
</dbReference>
<sequence>MDRRRKGNPRNGRGLRVPGRALKRKQPCHVCKSILRAFRLPPDTTVDLGTVKDILSIDCGIHRSLLLLVFPSFSRYFPVVDNYHWDDEAVQSSIQLEVTEQNFIYFMLRRNRSLKNFITMMLSNKNRNVALRGFGEVVDPEWIDTRLIRDWISTCERYHGNSCRHIYNATKIAQHRPNILIDTWRKCLTKQTTDEPYVALSYVWGNAQNLKTLQANLQDFQTAGSLAREDIAGQIPRCIQDAIALTEHLHQRYLWVDSLCIVQDDEKTSHCEITKMASIYANATLTIVAAGGNDANYGLRGIRGVSCPRSHPQRIAKLSNGAHIMKRDFPKLKEAMWSKRGWTFQEILFSQRKLIFCDNSLMWSCSCDELHEHVGSHHHKGIQRDPLLGVRVSLPAQPELFNNTWPDLLGYQRLVLDFNRRALTYPEDVVDAFSGVTTPLSDVFLGGFLYGIPTMFFDVALLWMTDSTLKRRIPTRGTGSEANLPSWSWMGWQGSLNPWSWYAGADYMKRDLSEACTSIRTIPLVRWYAHHKNRRAEMEVISTWSKYRDCIYHDYSHKEVEVPLGWERYSYCPGQPFLDSNRHYFPDYNTPQYFYKHNSYKKAEFWYPIPMREAAEEQIAWDNFPFISCRTTRSWLDVGEDTPGKYHHESLWWISLRDGAGILVGVLNVHRPYGSALDLTTPSGSCELISISMGYAYGGSTYDPYLREKFTELVPRSNEERYEFYNVLWIEWEDGIALRKGVGRVEKSKWEAQPLEWIDVTLG</sequence>